<feature type="compositionally biased region" description="Polar residues" evidence="1">
    <location>
        <begin position="184"/>
        <end position="209"/>
    </location>
</feature>
<evidence type="ECO:0000313" key="2">
    <source>
        <dbReference type="EMBL" id="QDE72175.1"/>
    </source>
</evidence>
<gene>
    <name evidence="2" type="ORF">BHS09_37295</name>
</gene>
<name>A0AAE6KWM3_MYXXA</name>
<dbReference type="AlphaFoldDB" id="A0AAE6KWM3"/>
<dbReference type="RefSeq" id="WP_140800538.1">
    <property type="nucleotide sequence ID" value="NZ_CP017173.1"/>
</dbReference>
<proteinExistence type="predicted"/>
<feature type="compositionally biased region" description="Polar residues" evidence="1">
    <location>
        <begin position="142"/>
        <end position="175"/>
    </location>
</feature>
<protein>
    <submittedName>
        <fullName evidence="2">Uncharacterized protein</fullName>
    </submittedName>
</protein>
<accession>A0AAE6KWM3</accession>
<feature type="region of interest" description="Disordered" evidence="1">
    <location>
        <begin position="136"/>
        <end position="209"/>
    </location>
</feature>
<dbReference type="EMBL" id="CP017174">
    <property type="protein sequence ID" value="QDE72175.1"/>
    <property type="molecule type" value="Genomic_DNA"/>
</dbReference>
<reference evidence="2 3" key="1">
    <citation type="journal article" date="2019" name="Science">
        <title>Social genes are selection hotspots in kin groups of a soil microbe.</title>
        <authorList>
            <person name="Wielgoss S."/>
            <person name="Wolfensberger R."/>
            <person name="Sun L."/>
            <person name="Fiegna F."/>
            <person name="Velicer G.J."/>
        </authorList>
    </citation>
    <scope>NUCLEOTIDE SEQUENCE [LARGE SCALE GENOMIC DNA]</scope>
    <source>
        <strain evidence="2 3">MC3.5.9c15</strain>
    </source>
</reference>
<organism evidence="2 3">
    <name type="scientific">Myxococcus xanthus</name>
    <dbReference type="NCBI Taxonomy" id="34"/>
    <lineage>
        <taxon>Bacteria</taxon>
        <taxon>Pseudomonadati</taxon>
        <taxon>Myxococcota</taxon>
        <taxon>Myxococcia</taxon>
        <taxon>Myxococcales</taxon>
        <taxon>Cystobacterineae</taxon>
        <taxon>Myxococcaceae</taxon>
        <taxon>Myxococcus</taxon>
    </lineage>
</organism>
<dbReference type="Proteomes" id="UP000320179">
    <property type="component" value="Chromosome"/>
</dbReference>
<evidence type="ECO:0000313" key="3">
    <source>
        <dbReference type="Proteomes" id="UP000320179"/>
    </source>
</evidence>
<evidence type="ECO:0000256" key="1">
    <source>
        <dbReference type="SAM" id="MobiDB-lite"/>
    </source>
</evidence>
<sequence>MPPTADWTDRATQDVANVPPDAGAPVMRCPTTAATVVVQVWCPENAQLIGDTTVQLNGPTGQQGATAVDSGAVTFRPLQAGAYSLQLTLTGANARNFRIDAPPGPFSLAASESKSIIVPVRCVIPKAVATVKSQPPLHAKAQVTSRSGAPQDSGASRSPASATATVTSRPPSTAKATFAAEPSGSAQARATSQRPSSARASFSPQPKLD</sequence>